<gene>
    <name evidence="17" type="ORF">SAMN05444004_101369</name>
</gene>
<feature type="transmembrane region" description="Helical" evidence="14">
    <location>
        <begin position="180"/>
        <end position="206"/>
    </location>
</feature>
<keyword evidence="6" id="KW-0349">Heme</keyword>
<keyword evidence="9" id="KW-0249">Electron transport</keyword>
<feature type="signal peptide" evidence="15">
    <location>
        <begin position="1"/>
        <end position="17"/>
    </location>
</feature>
<keyword evidence="8" id="KW-0479">Metal-binding</keyword>
<dbReference type="InterPro" id="IPR016174">
    <property type="entry name" value="Di-haem_cyt_TM"/>
</dbReference>
<evidence type="ECO:0000256" key="15">
    <source>
        <dbReference type="SAM" id="SignalP"/>
    </source>
</evidence>
<feature type="domain" description="Cytochrome b561 bacterial/Ni-hydrogenase" evidence="16">
    <location>
        <begin position="170"/>
        <end position="365"/>
    </location>
</feature>
<dbReference type="GO" id="GO:0009326">
    <property type="term" value="C:formate dehydrogenase complex"/>
    <property type="evidence" value="ECO:0007669"/>
    <property type="project" value="InterPro"/>
</dbReference>
<keyword evidence="4" id="KW-0813">Transport</keyword>
<organism evidence="17 18">
    <name type="scientific">Jannaschia faecimaris</name>
    <dbReference type="NCBI Taxonomy" id="1244108"/>
    <lineage>
        <taxon>Bacteria</taxon>
        <taxon>Pseudomonadati</taxon>
        <taxon>Pseudomonadota</taxon>
        <taxon>Alphaproteobacteria</taxon>
        <taxon>Rhodobacterales</taxon>
        <taxon>Roseobacteraceae</taxon>
        <taxon>Jannaschia</taxon>
    </lineage>
</organism>
<dbReference type="InterPro" id="IPR006471">
    <property type="entry name" value="Formate_DH_gsu"/>
</dbReference>
<evidence type="ECO:0000313" key="17">
    <source>
        <dbReference type="EMBL" id="SDY40552.1"/>
    </source>
</evidence>
<dbReference type="RefSeq" id="WP_092641377.1">
    <property type="nucleotide sequence ID" value="NZ_FNPX01000001.1"/>
</dbReference>
<feature type="transmembrane region" description="Helical" evidence="14">
    <location>
        <begin position="278"/>
        <end position="299"/>
    </location>
</feature>
<accession>A0A1H3JKU9</accession>
<feature type="transmembrane region" description="Helical" evidence="14">
    <location>
        <begin position="342"/>
        <end position="361"/>
    </location>
</feature>
<dbReference type="GO" id="GO:0022904">
    <property type="term" value="P:respiratory electron transport chain"/>
    <property type="evidence" value="ECO:0007669"/>
    <property type="project" value="InterPro"/>
</dbReference>
<evidence type="ECO:0000256" key="5">
    <source>
        <dbReference type="ARBA" id="ARBA00022475"/>
    </source>
</evidence>
<dbReference type="GO" id="GO:0005886">
    <property type="term" value="C:plasma membrane"/>
    <property type="evidence" value="ECO:0007669"/>
    <property type="project" value="UniProtKB-SubCell"/>
</dbReference>
<protein>
    <submittedName>
        <fullName evidence="17">Formate dehydrogenase gamma subunit</fullName>
    </submittedName>
</protein>
<dbReference type="Pfam" id="PF01292">
    <property type="entry name" value="Ni_hydr_CYTB"/>
    <property type="match status" value="1"/>
</dbReference>
<proteinExistence type="inferred from homology"/>
<name>A0A1H3JKU9_9RHOB</name>
<dbReference type="NCBIfam" id="TIGR01583">
    <property type="entry name" value="formate-DH-gamm"/>
    <property type="match status" value="1"/>
</dbReference>
<dbReference type="InterPro" id="IPR051817">
    <property type="entry name" value="FDH_cytochrome_b556_subunit"/>
</dbReference>
<dbReference type="GO" id="GO:0015944">
    <property type="term" value="P:formate oxidation"/>
    <property type="evidence" value="ECO:0007669"/>
    <property type="project" value="TreeGrafter"/>
</dbReference>
<keyword evidence="15" id="KW-0732">Signal</keyword>
<dbReference type="OrthoDB" id="9790598at2"/>
<dbReference type="GO" id="GO:0046872">
    <property type="term" value="F:metal ion binding"/>
    <property type="evidence" value="ECO:0007669"/>
    <property type="project" value="UniProtKB-KW"/>
</dbReference>
<sequence length="406" mass="44246">MLRTLLFLIAFAMPAMAQDAVPTGGPDDPLVIDRSATGGATTLEEIMARQNALAAGQAEPNIDTTERRTQPGMPGAPITEPLGTLGGASDPDLWRGVRYSNVGFDTQNRGPAATTLIQDGGMWWLDVRDNILRPYGGYLLLGTLALLALFFLIRGRIKIDGPKTGRTLLRFKTYERFGHWLTAGSFIALAITGILVLFGRVAIIPLLGHEAWAPMAIASKWVHNNISWAFMIGILMMLFMWTLQNIPNKDDLKWLAKGGGIFGGGHVPARKFNAGQKIIFWVVIIGGVSISASGLSLLFPFELPMFAGTFELLNGWGLPQAIGLGELPTTMSPQEEMQYAQLWHGIVAFGMTAVIFAHIYLGSIGMEGAYDAMGKGEVEEQWALEHHSIWAEEVMAERNPKQTPAE</sequence>
<dbReference type="Proteomes" id="UP000198914">
    <property type="component" value="Unassembled WGS sequence"/>
</dbReference>
<keyword evidence="11" id="KW-0408">Iron</keyword>
<dbReference type="PANTHER" id="PTHR30074:SF6">
    <property type="entry name" value="FORMATE DEHYDROGENASE GAMMA SUBUNIT"/>
    <property type="match status" value="1"/>
</dbReference>
<evidence type="ECO:0000259" key="16">
    <source>
        <dbReference type="Pfam" id="PF01292"/>
    </source>
</evidence>
<evidence type="ECO:0000256" key="7">
    <source>
        <dbReference type="ARBA" id="ARBA00022692"/>
    </source>
</evidence>
<evidence type="ECO:0000256" key="12">
    <source>
        <dbReference type="ARBA" id="ARBA00023136"/>
    </source>
</evidence>
<feature type="transmembrane region" description="Helical" evidence="14">
    <location>
        <begin position="226"/>
        <end position="243"/>
    </location>
</feature>
<feature type="region of interest" description="Disordered" evidence="13">
    <location>
        <begin position="66"/>
        <end position="85"/>
    </location>
</feature>
<evidence type="ECO:0000256" key="1">
    <source>
        <dbReference type="ARBA" id="ARBA00001971"/>
    </source>
</evidence>
<dbReference type="GO" id="GO:0008863">
    <property type="term" value="F:formate dehydrogenase (NAD+) activity"/>
    <property type="evidence" value="ECO:0007669"/>
    <property type="project" value="InterPro"/>
</dbReference>
<evidence type="ECO:0000256" key="8">
    <source>
        <dbReference type="ARBA" id="ARBA00022723"/>
    </source>
</evidence>
<keyword evidence="5" id="KW-1003">Cell membrane</keyword>
<evidence type="ECO:0000313" key="18">
    <source>
        <dbReference type="Proteomes" id="UP000198914"/>
    </source>
</evidence>
<dbReference type="EMBL" id="FNPX01000001">
    <property type="protein sequence ID" value="SDY40552.1"/>
    <property type="molecule type" value="Genomic_DNA"/>
</dbReference>
<keyword evidence="12 14" id="KW-0472">Membrane</keyword>
<evidence type="ECO:0000256" key="13">
    <source>
        <dbReference type="SAM" id="MobiDB-lite"/>
    </source>
</evidence>
<evidence type="ECO:0000256" key="4">
    <source>
        <dbReference type="ARBA" id="ARBA00022448"/>
    </source>
</evidence>
<keyword evidence="18" id="KW-1185">Reference proteome</keyword>
<dbReference type="SUPFAM" id="SSF81342">
    <property type="entry name" value="Transmembrane di-heme cytochromes"/>
    <property type="match status" value="1"/>
</dbReference>
<dbReference type="GO" id="GO:0009055">
    <property type="term" value="F:electron transfer activity"/>
    <property type="evidence" value="ECO:0007669"/>
    <property type="project" value="InterPro"/>
</dbReference>
<evidence type="ECO:0000256" key="2">
    <source>
        <dbReference type="ARBA" id="ARBA00004651"/>
    </source>
</evidence>
<evidence type="ECO:0000256" key="6">
    <source>
        <dbReference type="ARBA" id="ARBA00022617"/>
    </source>
</evidence>
<keyword evidence="10 14" id="KW-1133">Transmembrane helix</keyword>
<evidence type="ECO:0000256" key="3">
    <source>
        <dbReference type="ARBA" id="ARBA00010747"/>
    </source>
</evidence>
<dbReference type="InterPro" id="IPR011577">
    <property type="entry name" value="Cyt_b561_bac/Ni-Hgenase"/>
</dbReference>
<comment type="similarity">
    <text evidence="3">Belongs to the formate dehydrogenase gamma subunit family.</text>
</comment>
<evidence type="ECO:0000256" key="11">
    <source>
        <dbReference type="ARBA" id="ARBA00023004"/>
    </source>
</evidence>
<feature type="transmembrane region" description="Helical" evidence="14">
    <location>
        <begin position="135"/>
        <end position="153"/>
    </location>
</feature>
<evidence type="ECO:0000256" key="10">
    <source>
        <dbReference type="ARBA" id="ARBA00022989"/>
    </source>
</evidence>
<evidence type="ECO:0000256" key="14">
    <source>
        <dbReference type="SAM" id="Phobius"/>
    </source>
</evidence>
<dbReference type="PANTHER" id="PTHR30074">
    <property type="entry name" value="FORMATE DEHYDROGENASE, NITRATE-INDUCIBLE, CYTOCHROME B556 FDN SUBUNIT"/>
    <property type="match status" value="1"/>
</dbReference>
<dbReference type="STRING" id="1244108.SAMN05444004_101369"/>
<dbReference type="GO" id="GO:0009061">
    <property type="term" value="P:anaerobic respiration"/>
    <property type="evidence" value="ECO:0007669"/>
    <property type="project" value="TreeGrafter"/>
</dbReference>
<dbReference type="Gene3D" id="1.20.950.20">
    <property type="entry name" value="Transmembrane di-heme cytochromes, Chain C"/>
    <property type="match status" value="1"/>
</dbReference>
<reference evidence="18" key="1">
    <citation type="submission" date="2016-10" db="EMBL/GenBank/DDBJ databases">
        <authorList>
            <person name="Varghese N."/>
            <person name="Submissions S."/>
        </authorList>
    </citation>
    <scope>NUCLEOTIDE SEQUENCE [LARGE SCALE GENOMIC DNA]</scope>
    <source>
        <strain evidence="18">DSM 100420</strain>
    </source>
</reference>
<keyword evidence="7 14" id="KW-0812">Transmembrane</keyword>
<comment type="subcellular location">
    <subcellularLocation>
        <location evidence="2">Cell membrane</location>
        <topology evidence="2">Multi-pass membrane protein</topology>
    </subcellularLocation>
</comment>
<dbReference type="GO" id="GO:0036397">
    <property type="term" value="F:formate dehydrogenase (quinone) activity"/>
    <property type="evidence" value="ECO:0007669"/>
    <property type="project" value="TreeGrafter"/>
</dbReference>
<evidence type="ECO:0000256" key="9">
    <source>
        <dbReference type="ARBA" id="ARBA00022982"/>
    </source>
</evidence>
<comment type="cofactor">
    <cofactor evidence="1">
        <name>heme</name>
        <dbReference type="ChEBI" id="CHEBI:30413"/>
    </cofactor>
</comment>
<dbReference type="AlphaFoldDB" id="A0A1H3JKU9"/>
<feature type="chain" id="PRO_5011638956" evidence="15">
    <location>
        <begin position="18"/>
        <end position="406"/>
    </location>
</feature>